<gene>
    <name evidence="3" type="ORF">PDE001_LOCUS2648</name>
</gene>
<dbReference type="AlphaFoldDB" id="A0AAV0TLS4"/>
<organism evidence="3 4">
    <name type="scientific">Peronospora destructor</name>
    <dbReference type="NCBI Taxonomy" id="86335"/>
    <lineage>
        <taxon>Eukaryota</taxon>
        <taxon>Sar</taxon>
        <taxon>Stramenopiles</taxon>
        <taxon>Oomycota</taxon>
        <taxon>Peronosporomycetes</taxon>
        <taxon>Peronosporales</taxon>
        <taxon>Peronosporaceae</taxon>
        <taxon>Peronospora</taxon>
    </lineage>
</organism>
<comment type="caution">
    <text evidence="3">The sequence shown here is derived from an EMBL/GenBank/DDBJ whole genome shotgun (WGS) entry which is preliminary data.</text>
</comment>
<dbReference type="Proteomes" id="UP001162029">
    <property type="component" value="Unassembled WGS sequence"/>
</dbReference>
<evidence type="ECO:0000313" key="3">
    <source>
        <dbReference type="EMBL" id="CAI5722286.1"/>
    </source>
</evidence>
<feature type="region of interest" description="Disordered" evidence="1">
    <location>
        <begin position="185"/>
        <end position="206"/>
    </location>
</feature>
<dbReference type="EMBL" id="CANTFM010000463">
    <property type="protein sequence ID" value="CAI5722286.1"/>
    <property type="molecule type" value="Genomic_DNA"/>
</dbReference>
<accession>A0AAV0TLS4</accession>
<feature type="signal peptide" evidence="2">
    <location>
        <begin position="1"/>
        <end position="20"/>
    </location>
</feature>
<name>A0AAV0TLS4_9STRA</name>
<keyword evidence="2" id="KW-0732">Signal</keyword>
<protein>
    <recommendedName>
        <fullName evidence="5">Carbohydrate-binding module family 19 domain-containing protein</fullName>
    </recommendedName>
</protein>
<evidence type="ECO:0000256" key="2">
    <source>
        <dbReference type="SAM" id="SignalP"/>
    </source>
</evidence>
<sequence>MKIISNTLLVTALAVAAVSAETRVSVCRDATYTLADSRGAVCSGSGSVPAGTACPLKGDMATTDCYYYLSSYGNAKCMAIEDAECVVVGGNTWGCVFPSVGCIGNNTTSPCPTGWSSDTPISSTVNSSTGHMIPMIPLKPGQMPAGQMTPSHMMTVPFQVPVTDPPLQDTRSMIAITVVSRPFGPKMDKNLTSPIPSESSHGSMAD</sequence>
<keyword evidence="4" id="KW-1185">Reference proteome</keyword>
<feature type="compositionally biased region" description="Polar residues" evidence="1">
    <location>
        <begin position="190"/>
        <end position="206"/>
    </location>
</feature>
<proteinExistence type="predicted"/>
<feature type="chain" id="PRO_5043695774" description="Carbohydrate-binding module family 19 domain-containing protein" evidence="2">
    <location>
        <begin position="21"/>
        <end position="206"/>
    </location>
</feature>
<evidence type="ECO:0000313" key="4">
    <source>
        <dbReference type="Proteomes" id="UP001162029"/>
    </source>
</evidence>
<reference evidence="3" key="1">
    <citation type="submission" date="2022-12" db="EMBL/GenBank/DDBJ databases">
        <authorList>
            <person name="Webb A."/>
        </authorList>
    </citation>
    <scope>NUCLEOTIDE SEQUENCE</scope>
    <source>
        <strain evidence="3">Pd1</strain>
    </source>
</reference>
<evidence type="ECO:0008006" key="5">
    <source>
        <dbReference type="Google" id="ProtNLM"/>
    </source>
</evidence>
<evidence type="ECO:0000256" key="1">
    <source>
        <dbReference type="SAM" id="MobiDB-lite"/>
    </source>
</evidence>